<evidence type="ECO:0000313" key="2">
    <source>
        <dbReference type="EMBL" id="AIF14666.1"/>
    </source>
</evidence>
<reference evidence="2" key="1">
    <citation type="journal article" date="2014" name="Genome Biol. Evol.">
        <title>Pangenome evidence for extensive interdomain horizontal transfer affecting lineage core and shell genes in uncultured planktonic thaumarchaeota and euryarchaeota.</title>
        <authorList>
            <person name="Deschamps P."/>
            <person name="Zivanovic Y."/>
            <person name="Moreira D."/>
            <person name="Rodriguez-Valera F."/>
            <person name="Lopez-Garcia P."/>
        </authorList>
    </citation>
    <scope>NUCLEOTIDE SEQUENCE</scope>
</reference>
<protein>
    <submittedName>
        <fullName evidence="2">Uncharacterized protein</fullName>
    </submittedName>
</protein>
<name>A0A075HDQ3_9EURY</name>
<evidence type="ECO:0000256" key="1">
    <source>
        <dbReference type="SAM" id="Phobius"/>
    </source>
</evidence>
<organism evidence="2">
    <name type="scientific">uncultured marine group II/III euryarchaeote KM3_67_F03</name>
    <dbReference type="NCBI Taxonomy" id="1456484"/>
    <lineage>
        <taxon>Archaea</taxon>
        <taxon>Methanobacteriati</taxon>
        <taxon>Methanobacteriota</taxon>
        <taxon>environmental samples</taxon>
    </lineage>
</organism>
<keyword evidence="1" id="KW-0812">Transmembrane</keyword>
<dbReference type="AlphaFoldDB" id="A0A075HDQ3"/>
<accession>A0A075HDQ3</accession>
<dbReference type="EMBL" id="KF901007">
    <property type="protein sequence ID" value="AIF14666.1"/>
    <property type="molecule type" value="Genomic_DNA"/>
</dbReference>
<sequence>MSGLEKLFGSQRAITILVVSVVFAIVFPAYFSFMAANSDAVGGGSSGAKGMWQVDFIQDNITSDETMNLGDEEQGDYFFELDAGDMMIGFVEITVSCNDNDEPGPGATDSVDVATDFSGVEGTPDDESGSGSCNGDAVSFTIQITPDWDGSSYIADGVSKDDIETQWNDGGNGSGEWLTSVILDVNTPTPGPIPDLLDDSEDVTVSWRAAVYSLEITAVAEEL</sequence>
<keyword evidence="1" id="KW-1133">Transmembrane helix</keyword>
<keyword evidence="1" id="KW-0472">Membrane</keyword>
<feature type="transmembrane region" description="Helical" evidence="1">
    <location>
        <begin position="12"/>
        <end position="31"/>
    </location>
</feature>
<proteinExistence type="predicted"/>